<accession>G6AW03</accession>
<dbReference type="Proteomes" id="UP000004407">
    <property type="component" value="Unassembled WGS sequence"/>
</dbReference>
<gene>
    <name evidence="1" type="ORF">HMPREF0673_00800</name>
</gene>
<dbReference type="HOGENOM" id="CLU_2555492_0_0_10"/>
<dbReference type="EMBL" id="AFZZ01000074">
    <property type="protein sequence ID" value="EHJ41415.1"/>
    <property type="molecule type" value="Genomic_DNA"/>
</dbReference>
<sequence>MMESMACSSDWSDSAFERVSLRCTMCVEVVSRDVAVSGREHDEQLQRQMLVIMSTTKVRHPMQESLTLVRYCFFILYPNIVV</sequence>
<evidence type="ECO:0000313" key="1">
    <source>
        <dbReference type="EMBL" id="EHJ41415.1"/>
    </source>
</evidence>
<reference evidence="1 2" key="1">
    <citation type="submission" date="2011-08" db="EMBL/GenBank/DDBJ databases">
        <authorList>
            <person name="Weinstock G."/>
            <person name="Sodergren E."/>
            <person name="Clifton S."/>
            <person name="Fulton L."/>
            <person name="Fulton B."/>
            <person name="Courtney L."/>
            <person name="Fronick C."/>
            <person name="Harrison M."/>
            <person name="Strong C."/>
            <person name="Farmer C."/>
            <person name="Delahaunty K."/>
            <person name="Markovic C."/>
            <person name="Hall O."/>
            <person name="Minx P."/>
            <person name="Tomlinson C."/>
            <person name="Mitreva M."/>
            <person name="Hou S."/>
            <person name="Chen J."/>
            <person name="Wollam A."/>
            <person name="Pepin K.H."/>
            <person name="Johnson M."/>
            <person name="Bhonagiri V."/>
            <person name="Zhang X."/>
            <person name="Suruliraj S."/>
            <person name="Warren W."/>
            <person name="Chinwalla A."/>
            <person name="Mardis E.R."/>
            <person name="Wilson R.K."/>
        </authorList>
    </citation>
    <scope>NUCLEOTIDE SEQUENCE [LARGE SCALE GENOMIC DNA]</scope>
    <source>
        <strain evidence="1 2">DSM 18206</strain>
    </source>
</reference>
<comment type="caution">
    <text evidence="1">The sequence shown here is derived from an EMBL/GenBank/DDBJ whole genome shotgun (WGS) entry which is preliminary data.</text>
</comment>
<dbReference type="AlphaFoldDB" id="G6AW03"/>
<protein>
    <submittedName>
        <fullName evidence="1">Uncharacterized protein</fullName>
    </submittedName>
</protein>
<proteinExistence type="predicted"/>
<organism evidence="1 2">
    <name type="scientific">Leyella stercorea DSM 18206</name>
    <dbReference type="NCBI Taxonomy" id="1002367"/>
    <lineage>
        <taxon>Bacteria</taxon>
        <taxon>Pseudomonadati</taxon>
        <taxon>Bacteroidota</taxon>
        <taxon>Bacteroidia</taxon>
        <taxon>Bacteroidales</taxon>
        <taxon>Prevotellaceae</taxon>
        <taxon>Leyella</taxon>
    </lineage>
</organism>
<name>G6AW03_9BACT</name>
<evidence type="ECO:0000313" key="2">
    <source>
        <dbReference type="Proteomes" id="UP000004407"/>
    </source>
</evidence>